<keyword evidence="1" id="KW-0677">Repeat</keyword>
<feature type="compositionally biased region" description="Basic and acidic residues" evidence="3">
    <location>
        <begin position="515"/>
        <end position="525"/>
    </location>
</feature>
<dbReference type="SMART" id="SM00671">
    <property type="entry name" value="SEL1"/>
    <property type="match status" value="6"/>
</dbReference>
<dbReference type="PANTHER" id="PTHR46430:SF2">
    <property type="entry name" value="CHITIN SYNTHASE REGULATORY FACTOR 4"/>
    <property type="match status" value="1"/>
</dbReference>
<feature type="compositionally biased region" description="Low complexity" evidence="3">
    <location>
        <begin position="834"/>
        <end position="881"/>
    </location>
</feature>
<evidence type="ECO:0000256" key="3">
    <source>
        <dbReference type="SAM" id="MobiDB-lite"/>
    </source>
</evidence>
<proteinExistence type="predicted"/>
<organism evidence="4 5">
    <name type="scientific">Coniochaeta pulveracea</name>
    <dbReference type="NCBI Taxonomy" id="177199"/>
    <lineage>
        <taxon>Eukaryota</taxon>
        <taxon>Fungi</taxon>
        <taxon>Dikarya</taxon>
        <taxon>Ascomycota</taxon>
        <taxon>Pezizomycotina</taxon>
        <taxon>Sordariomycetes</taxon>
        <taxon>Sordariomycetidae</taxon>
        <taxon>Coniochaetales</taxon>
        <taxon>Coniochaetaceae</taxon>
        <taxon>Coniochaeta</taxon>
    </lineage>
</organism>
<dbReference type="Pfam" id="PF08238">
    <property type="entry name" value="Sel1"/>
    <property type="match status" value="5"/>
</dbReference>
<feature type="repeat" description="TPR" evidence="2">
    <location>
        <begin position="250"/>
        <end position="283"/>
    </location>
</feature>
<feature type="compositionally biased region" description="Polar residues" evidence="3">
    <location>
        <begin position="747"/>
        <end position="758"/>
    </location>
</feature>
<gene>
    <name evidence="4" type="ORF">DL546_000608</name>
</gene>
<keyword evidence="5" id="KW-1185">Reference proteome</keyword>
<feature type="compositionally biased region" description="Polar residues" evidence="3">
    <location>
        <begin position="500"/>
        <end position="511"/>
    </location>
</feature>
<dbReference type="PANTHER" id="PTHR46430">
    <property type="entry name" value="PROTEIN SKT5-RELATED"/>
    <property type="match status" value="1"/>
</dbReference>
<feature type="compositionally biased region" description="Polar residues" evidence="3">
    <location>
        <begin position="772"/>
        <end position="781"/>
    </location>
</feature>
<evidence type="ECO:0000256" key="1">
    <source>
        <dbReference type="ARBA" id="ARBA00022737"/>
    </source>
</evidence>
<feature type="region of interest" description="Disordered" evidence="3">
    <location>
        <begin position="479"/>
        <end position="557"/>
    </location>
</feature>
<feature type="region of interest" description="Disordered" evidence="3">
    <location>
        <begin position="54"/>
        <end position="128"/>
    </location>
</feature>
<dbReference type="EMBL" id="QVQW01000080">
    <property type="protein sequence ID" value="RKU41182.1"/>
    <property type="molecule type" value="Genomic_DNA"/>
</dbReference>
<dbReference type="PROSITE" id="PS50005">
    <property type="entry name" value="TPR"/>
    <property type="match status" value="1"/>
</dbReference>
<dbReference type="Proteomes" id="UP000275385">
    <property type="component" value="Unassembled WGS sequence"/>
</dbReference>
<feature type="compositionally biased region" description="Polar residues" evidence="3">
    <location>
        <begin position="906"/>
        <end position="917"/>
    </location>
</feature>
<name>A0A420XZS5_9PEZI</name>
<evidence type="ECO:0000256" key="2">
    <source>
        <dbReference type="PROSITE-ProRule" id="PRU00339"/>
    </source>
</evidence>
<sequence>MGPKLGATFVPGGFDDYYMPEVYAPAPQRPMPEVPQNMQDNLLKDGLRRMELETHEPGLARGGNVGYENGRSEAYHSHDKPAGQQTGRAVQEPAQTSRPSHAGGYSSVDDDVPSFSPFPKVEAENIPPSNEQVEKTLLATKHGVLHGNNVPAQVAWARDVLMWVEIQAEAAAREWKQKNKGRISERPATPKVEHDLRVDAVNIIQYLASQDHPEATFMKAKWQEFGKFGYREDKKEAYLGYKKAAGMGWGRAEYRIGMLYENSNDNDKAIKHYNQGVALRDSAAYYRLGMMYLMGQHGYTKDMERGLEMIKIAADSADSDAPQGSYVYGMLIARELPDINIPEFLLEVNLGLARQYIEKAAFLGFAKAQLKMGQAYELSQLGCEFAPALSLHYYALAAQQGQSEAALGVSRWFLFGYEKQFQKNERLAFQYAEVAADAGLPTGEFAMGYYYEIGIHVPKDVRQARIWYEKAAEHGNKDSVRRLEELDQSRTLTKKDHETTTLTRIKSQHGSQRGKRPERFSRPPEKMQTVAESPDDEPQPAPPANEPSPPRVSPQLPPALVQPVIVEEHVEFPDPERQSTMSNRPPAFTINIDQGLPQRPKSSAPYPEDDRPPPLNVSRPKPTTPYPEDDTPVRKPQLSPHFNPNIRPSSASGPQADRPLSAFGIRPPAATNQSLQPTMDPRGRASAAPVMVAGWEPQVPASHRQSQPSQQRPRPASHYDPLPSQRLSSPGSIPQAGTPPVVDSSRQRLSNPNPNLNKPQPGPPMAGYGGQQRPSTTQPSGQPGRDYGSGPRVSDRPVNETYDRYGAVPPGRIPPAGTSPTPPMLPPVGHHSRVPSASSSNAPYNVPANPYPNRLSSTSTTSLPPQQQLPNPRPNPAQARLQDSPHGRSSAPPSQGALGNRPAPNPTQGSAGSSTHSLPAGAGIAHPDGKTMGQGPATFEEMGIPLVKNESDCVVM</sequence>
<dbReference type="SUPFAM" id="SSF81901">
    <property type="entry name" value="HCP-like"/>
    <property type="match status" value="2"/>
</dbReference>
<dbReference type="AlphaFoldDB" id="A0A420XZS5"/>
<dbReference type="STRING" id="177199.A0A420XZS5"/>
<comment type="caution">
    <text evidence="4">The sequence shown here is derived from an EMBL/GenBank/DDBJ whole genome shotgun (WGS) entry which is preliminary data.</text>
</comment>
<reference evidence="4 5" key="1">
    <citation type="submission" date="2018-08" db="EMBL/GenBank/DDBJ databases">
        <title>Draft genome of the lignicolous fungus Coniochaeta pulveracea.</title>
        <authorList>
            <person name="Borstlap C.J."/>
            <person name="De Witt R.N."/>
            <person name="Botha A."/>
            <person name="Volschenk H."/>
        </authorList>
    </citation>
    <scope>NUCLEOTIDE SEQUENCE [LARGE SCALE GENOMIC DNA]</scope>
    <source>
        <strain evidence="4 5">CAB683</strain>
    </source>
</reference>
<dbReference type="Gene3D" id="1.25.40.10">
    <property type="entry name" value="Tetratricopeptide repeat domain"/>
    <property type="match status" value="2"/>
</dbReference>
<dbReference type="InterPro" id="IPR051726">
    <property type="entry name" value="Chitin_Synth_Reg"/>
</dbReference>
<keyword evidence="2" id="KW-0802">TPR repeat</keyword>
<dbReference type="OrthoDB" id="4095816at2759"/>
<feature type="compositionally biased region" description="Basic and acidic residues" evidence="3">
    <location>
        <begin position="479"/>
        <end position="499"/>
    </location>
</feature>
<feature type="compositionally biased region" description="Pro residues" evidence="3">
    <location>
        <begin position="539"/>
        <end position="557"/>
    </location>
</feature>
<protein>
    <submittedName>
        <fullName evidence="4">Uncharacterized protein</fullName>
    </submittedName>
</protein>
<feature type="compositionally biased region" description="Basic and acidic residues" evidence="3">
    <location>
        <begin position="70"/>
        <end position="81"/>
    </location>
</feature>
<feature type="compositionally biased region" description="Polar residues" evidence="3">
    <location>
        <begin position="640"/>
        <end position="653"/>
    </location>
</feature>
<dbReference type="InterPro" id="IPR019734">
    <property type="entry name" value="TPR_rpt"/>
</dbReference>
<evidence type="ECO:0000313" key="4">
    <source>
        <dbReference type="EMBL" id="RKU41182.1"/>
    </source>
</evidence>
<feature type="compositionally biased region" description="Basic and acidic residues" evidence="3">
    <location>
        <begin position="793"/>
        <end position="803"/>
    </location>
</feature>
<feature type="region of interest" description="Disordered" evidence="3">
    <location>
        <begin position="571"/>
        <end position="956"/>
    </location>
</feature>
<feature type="compositionally biased region" description="Low complexity" evidence="3">
    <location>
        <begin position="700"/>
        <end position="718"/>
    </location>
</feature>
<evidence type="ECO:0000313" key="5">
    <source>
        <dbReference type="Proteomes" id="UP000275385"/>
    </source>
</evidence>
<dbReference type="InterPro" id="IPR011990">
    <property type="entry name" value="TPR-like_helical_dom_sf"/>
</dbReference>
<feature type="compositionally biased region" description="Polar residues" evidence="3">
    <location>
        <begin position="83"/>
        <end position="99"/>
    </location>
</feature>
<accession>A0A420XZS5</accession>
<dbReference type="InterPro" id="IPR006597">
    <property type="entry name" value="Sel1-like"/>
</dbReference>